<protein>
    <recommendedName>
        <fullName evidence="1">DUF5069 domain-containing protein</fullName>
    </recommendedName>
</protein>
<reference evidence="2 3" key="1">
    <citation type="submission" date="2014-06" db="EMBL/GenBank/DDBJ databases">
        <title>Draft genome sequence of iron oxidizing acidophile Leptospirillum ferriphilum DSM14647.</title>
        <authorList>
            <person name="Cardenas J.P."/>
            <person name="Lazcano M."/>
            <person name="Ossandon F.J."/>
            <person name="Corbett M."/>
            <person name="Holmes D.S."/>
            <person name="Watkin E."/>
        </authorList>
    </citation>
    <scope>NUCLEOTIDE SEQUENCE [LARGE SCALE GENOMIC DNA]</scope>
    <source>
        <strain evidence="2 3">DSM 14647</strain>
    </source>
</reference>
<comment type="caution">
    <text evidence="2">The sequence shown here is derived from an EMBL/GenBank/DDBJ whole genome shotgun (WGS) entry which is preliminary data.</text>
</comment>
<feature type="domain" description="DUF5069" evidence="1">
    <location>
        <begin position="12"/>
        <end position="149"/>
    </location>
</feature>
<dbReference type="PATRIC" id="fig|178606.4.peg.2250"/>
<accession>A0A094W6J7</accession>
<organism evidence="2 3">
    <name type="scientific">Leptospirillum ferriphilum</name>
    <dbReference type="NCBI Taxonomy" id="178606"/>
    <lineage>
        <taxon>Bacteria</taxon>
        <taxon>Pseudomonadati</taxon>
        <taxon>Nitrospirota</taxon>
        <taxon>Nitrospiria</taxon>
        <taxon>Nitrospirales</taxon>
        <taxon>Nitrospiraceae</taxon>
        <taxon>Leptospirillum</taxon>
    </lineage>
</organism>
<evidence type="ECO:0000313" key="3">
    <source>
        <dbReference type="Proteomes" id="UP000029452"/>
    </source>
</evidence>
<dbReference type="Proteomes" id="UP000029452">
    <property type="component" value="Unassembled WGS sequence"/>
</dbReference>
<gene>
    <name evidence="2" type="ORF">LptCag_0913</name>
</gene>
<dbReference type="AlphaFoldDB" id="A0A094W6J7"/>
<sequence>MIQVEDRDFIRRAIRSPRETLGGFPILPRLIDKVRLHLAGQLPPVYVDNLLMPPPYLDGRFLSFVEIPPEEISEIVASGIGDEQILAWVRNRGVSRSPEEIEAWRFSIENSPVPEDRVAHRVRSYPEVAARFDVSSMSPFDLLDLDEGRILSPSFRKTRL</sequence>
<dbReference type="Pfam" id="PF16798">
    <property type="entry name" value="DUF5069"/>
    <property type="match status" value="1"/>
</dbReference>
<dbReference type="InterPro" id="IPR031849">
    <property type="entry name" value="DUF5069"/>
</dbReference>
<evidence type="ECO:0000259" key="1">
    <source>
        <dbReference type="Pfam" id="PF16798"/>
    </source>
</evidence>
<name>A0A094W6J7_9BACT</name>
<evidence type="ECO:0000313" key="2">
    <source>
        <dbReference type="EMBL" id="KGA93053.1"/>
    </source>
</evidence>
<dbReference type="EMBL" id="JPGK01000009">
    <property type="protein sequence ID" value="KGA93053.1"/>
    <property type="molecule type" value="Genomic_DNA"/>
</dbReference>
<proteinExistence type="predicted"/>